<dbReference type="InterPro" id="IPR036291">
    <property type="entry name" value="NAD(P)-bd_dom_sf"/>
</dbReference>
<evidence type="ECO:0000313" key="5">
    <source>
        <dbReference type="EMBL" id="KGM02854.1"/>
    </source>
</evidence>
<evidence type="ECO:0000259" key="4">
    <source>
        <dbReference type="SMART" id="SM00829"/>
    </source>
</evidence>
<evidence type="ECO:0000256" key="3">
    <source>
        <dbReference type="SAM" id="MobiDB-lite"/>
    </source>
</evidence>
<dbReference type="Pfam" id="PF08240">
    <property type="entry name" value="ADH_N"/>
    <property type="match status" value="1"/>
</dbReference>
<dbReference type="AlphaFoldDB" id="A0A0A0BAI6"/>
<feature type="domain" description="Enoyl reductase (ER)" evidence="4">
    <location>
        <begin position="10"/>
        <end position="319"/>
    </location>
</feature>
<dbReference type="SMART" id="SM00829">
    <property type="entry name" value="PKS_ER"/>
    <property type="match status" value="1"/>
</dbReference>
<keyword evidence="2" id="KW-0560">Oxidoreductase</keyword>
<gene>
    <name evidence="5" type="ORF">Q760_10865</name>
</gene>
<dbReference type="Proteomes" id="UP000029833">
    <property type="component" value="Unassembled WGS sequence"/>
</dbReference>
<dbReference type="InterPro" id="IPR013154">
    <property type="entry name" value="ADH-like_N"/>
</dbReference>
<name>A0A0A0BAI6_9CELL</name>
<dbReference type="InterPro" id="IPR020843">
    <property type="entry name" value="ER"/>
</dbReference>
<dbReference type="SUPFAM" id="SSF51735">
    <property type="entry name" value="NAD(P)-binding Rossmann-fold domains"/>
    <property type="match status" value="1"/>
</dbReference>
<dbReference type="GO" id="GO:0070402">
    <property type="term" value="F:NADPH binding"/>
    <property type="evidence" value="ECO:0007669"/>
    <property type="project" value="TreeGrafter"/>
</dbReference>
<dbReference type="RefSeq" id="WP_052103817.1">
    <property type="nucleotide sequence ID" value="NZ_AXNT01000033.1"/>
</dbReference>
<dbReference type="Gene3D" id="3.90.180.10">
    <property type="entry name" value="Medium-chain alcohol dehydrogenases, catalytic domain"/>
    <property type="match status" value="1"/>
</dbReference>
<dbReference type="InterPro" id="IPR011032">
    <property type="entry name" value="GroES-like_sf"/>
</dbReference>
<dbReference type="Gene3D" id="3.40.50.720">
    <property type="entry name" value="NAD(P)-binding Rossmann-like Domain"/>
    <property type="match status" value="1"/>
</dbReference>
<dbReference type="GO" id="GO:0016651">
    <property type="term" value="F:oxidoreductase activity, acting on NAD(P)H"/>
    <property type="evidence" value="ECO:0007669"/>
    <property type="project" value="TreeGrafter"/>
</dbReference>
<dbReference type="PANTHER" id="PTHR48106">
    <property type="entry name" value="QUINONE OXIDOREDUCTASE PIG3-RELATED"/>
    <property type="match status" value="1"/>
</dbReference>
<dbReference type="STRING" id="1408250.Q760_10865"/>
<feature type="region of interest" description="Disordered" evidence="3">
    <location>
        <begin position="315"/>
        <end position="335"/>
    </location>
</feature>
<comment type="caution">
    <text evidence="5">The sequence shown here is derived from an EMBL/GenBank/DDBJ whole genome shotgun (WGS) entry which is preliminary data.</text>
</comment>
<evidence type="ECO:0000256" key="1">
    <source>
        <dbReference type="ARBA" id="ARBA00022857"/>
    </source>
</evidence>
<reference evidence="5 6" key="1">
    <citation type="submission" date="2013-10" db="EMBL/GenBank/DDBJ databases">
        <authorList>
            <person name="Wang G."/>
            <person name="Zhuang W."/>
        </authorList>
    </citation>
    <scope>NUCLEOTIDE SEQUENCE [LARGE SCALE GENOMIC DNA]</scope>
    <source>
        <strain evidence="5 6">DSM 20118</strain>
    </source>
</reference>
<sequence>MRAVQFSEHGPPEVLRVAEVPEPVPGRADVLLEVVCAGVTFAEVMLRRGQLPVSLPHVPGLAVSGRVVEVGDAVTTLRPGQRVAALTLAGGGGAELVIAPESTVVALEGELDRLSDAVAAAVPCSVTTAWGLLEAAHVQPGETVLVLAAAGGVGSAAVQLAVAQGATVLAAVGHGAKRAAARSWGARHVVTYDELGDLDDLLGGRRVDVVLDAVGGPVRRAAAATLGFGGRHVVYGDASATDVVTSTNAVWLTGTSLVGHNLGALAAAEPERLRTYLTEALHAVADGTVGLDVTEHPLADVALAHAALESRASTGTHVLRVEGPGARSRPRPAVG</sequence>
<evidence type="ECO:0000256" key="2">
    <source>
        <dbReference type="ARBA" id="ARBA00023002"/>
    </source>
</evidence>
<accession>A0A0A0BAI6</accession>
<organism evidence="5 6">
    <name type="scientific">Cellulomonas cellasea DSM 20118</name>
    <dbReference type="NCBI Taxonomy" id="1408250"/>
    <lineage>
        <taxon>Bacteria</taxon>
        <taxon>Bacillati</taxon>
        <taxon>Actinomycetota</taxon>
        <taxon>Actinomycetes</taxon>
        <taxon>Micrococcales</taxon>
        <taxon>Cellulomonadaceae</taxon>
        <taxon>Cellulomonas</taxon>
    </lineage>
</organism>
<evidence type="ECO:0000313" key="6">
    <source>
        <dbReference type="Proteomes" id="UP000029833"/>
    </source>
</evidence>
<dbReference type="Pfam" id="PF00107">
    <property type="entry name" value="ADH_zinc_N"/>
    <property type="match status" value="1"/>
</dbReference>
<keyword evidence="6" id="KW-1185">Reference proteome</keyword>
<dbReference type="EMBL" id="AXNT01000033">
    <property type="protein sequence ID" value="KGM02854.1"/>
    <property type="molecule type" value="Genomic_DNA"/>
</dbReference>
<dbReference type="InterPro" id="IPR013149">
    <property type="entry name" value="ADH-like_C"/>
</dbReference>
<dbReference type="SUPFAM" id="SSF50129">
    <property type="entry name" value="GroES-like"/>
    <property type="match status" value="1"/>
</dbReference>
<proteinExistence type="predicted"/>
<keyword evidence="1" id="KW-0521">NADP</keyword>
<protein>
    <recommendedName>
        <fullName evidence="4">Enoyl reductase (ER) domain-containing protein</fullName>
    </recommendedName>
</protein>